<proteinExistence type="predicted"/>
<evidence type="ECO:0000313" key="3">
    <source>
        <dbReference type="Proteomes" id="UP000598360"/>
    </source>
</evidence>
<dbReference type="PANTHER" id="PTHR36437:SF2">
    <property type="entry name" value="GLYOXALASE_BLEOMYCIN RESISTANCE PROTEIN_DIOXYGENASE"/>
    <property type="match status" value="1"/>
</dbReference>
<name>A0A929G2U5_9PSEU</name>
<protein>
    <submittedName>
        <fullName evidence="2">VOC family protein</fullName>
    </submittedName>
</protein>
<dbReference type="InterPro" id="IPR037523">
    <property type="entry name" value="VOC_core"/>
</dbReference>
<comment type="caution">
    <text evidence="2">The sequence shown here is derived from an EMBL/GenBank/DDBJ whole genome shotgun (WGS) entry which is preliminary data.</text>
</comment>
<dbReference type="SUPFAM" id="SSF54593">
    <property type="entry name" value="Glyoxalase/Bleomycin resistance protein/Dihydroxybiphenyl dioxygenase"/>
    <property type="match status" value="1"/>
</dbReference>
<dbReference type="EMBL" id="JADEYC010000034">
    <property type="protein sequence ID" value="MBE9376193.1"/>
    <property type="molecule type" value="Genomic_DNA"/>
</dbReference>
<dbReference type="RefSeq" id="WP_193929637.1">
    <property type="nucleotide sequence ID" value="NZ_JADEYC010000034.1"/>
</dbReference>
<evidence type="ECO:0000313" key="2">
    <source>
        <dbReference type="EMBL" id="MBE9376193.1"/>
    </source>
</evidence>
<dbReference type="InterPro" id="IPR004360">
    <property type="entry name" value="Glyas_Fos-R_dOase_dom"/>
</dbReference>
<organism evidence="2 3">
    <name type="scientific">Saccharopolyspora montiporae</name>
    <dbReference type="NCBI Taxonomy" id="2781240"/>
    <lineage>
        <taxon>Bacteria</taxon>
        <taxon>Bacillati</taxon>
        <taxon>Actinomycetota</taxon>
        <taxon>Actinomycetes</taxon>
        <taxon>Pseudonocardiales</taxon>
        <taxon>Pseudonocardiaceae</taxon>
        <taxon>Saccharopolyspora</taxon>
    </lineage>
</organism>
<dbReference type="Gene3D" id="3.10.180.10">
    <property type="entry name" value="2,3-Dihydroxybiphenyl 1,2-Dioxygenase, domain 1"/>
    <property type="match status" value="1"/>
</dbReference>
<keyword evidence="3" id="KW-1185">Reference proteome</keyword>
<dbReference type="AlphaFoldDB" id="A0A929G2U5"/>
<accession>A0A929G2U5</accession>
<evidence type="ECO:0000259" key="1">
    <source>
        <dbReference type="PROSITE" id="PS51819"/>
    </source>
</evidence>
<reference evidence="2" key="1">
    <citation type="submission" date="2020-10" db="EMBL/GenBank/DDBJ databases">
        <title>Diversity and distribution of actinomycetes associated with coral in the coast of Hainan.</title>
        <authorList>
            <person name="Li F."/>
        </authorList>
    </citation>
    <scope>NUCLEOTIDE SEQUENCE</scope>
    <source>
        <strain evidence="2">HNM0983</strain>
    </source>
</reference>
<sequence>MHITRLQFVSVPVADQDAARDFYIGVLGFALIEDTRGPHGQSALVVAPAPGTCGVALVVDTRHDGLGAPVHLQFHTSDLDADVAALRAAGVAAGDPQHTPAGRVASFTDVDGNPISLLQP</sequence>
<dbReference type="PANTHER" id="PTHR36437">
    <property type="entry name" value="GLYOXALASE/BLEOMYCIN RESISTANCE PROTEIN/DIOXYGENASE"/>
    <property type="match status" value="1"/>
</dbReference>
<gene>
    <name evidence="2" type="ORF">IQ251_17220</name>
</gene>
<dbReference type="Proteomes" id="UP000598360">
    <property type="component" value="Unassembled WGS sequence"/>
</dbReference>
<dbReference type="Pfam" id="PF00903">
    <property type="entry name" value="Glyoxalase"/>
    <property type="match status" value="1"/>
</dbReference>
<dbReference type="InterPro" id="IPR029068">
    <property type="entry name" value="Glyas_Bleomycin-R_OHBP_Dase"/>
</dbReference>
<dbReference type="PROSITE" id="PS51819">
    <property type="entry name" value="VOC"/>
    <property type="match status" value="1"/>
</dbReference>
<feature type="domain" description="VOC" evidence="1">
    <location>
        <begin position="5"/>
        <end position="120"/>
    </location>
</feature>